<evidence type="ECO:0000259" key="3">
    <source>
        <dbReference type="Pfam" id="PF01522"/>
    </source>
</evidence>
<evidence type="ECO:0000313" key="4">
    <source>
        <dbReference type="EMBL" id="HIR59246.1"/>
    </source>
</evidence>
<gene>
    <name evidence="4" type="ORF">IAB38_04275</name>
</gene>
<reference evidence="4" key="2">
    <citation type="journal article" date="2021" name="PeerJ">
        <title>Extensive microbial diversity within the chicken gut microbiome revealed by metagenomics and culture.</title>
        <authorList>
            <person name="Gilroy R."/>
            <person name="Ravi A."/>
            <person name="Getino M."/>
            <person name="Pursley I."/>
            <person name="Horton D.L."/>
            <person name="Alikhan N.F."/>
            <person name="Baker D."/>
            <person name="Gharbi K."/>
            <person name="Hall N."/>
            <person name="Watson M."/>
            <person name="Adriaenssens E.M."/>
            <person name="Foster-Nyarko E."/>
            <person name="Jarju S."/>
            <person name="Secka A."/>
            <person name="Antonio M."/>
            <person name="Oren A."/>
            <person name="Chaudhuri R.R."/>
            <person name="La Ragione R."/>
            <person name="Hildebrand F."/>
            <person name="Pallen M.J."/>
        </authorList>
    </citation>
    <scope>NUCLEOTIDE SEQUENCE</scope>
    <source>
        <strain evidence="4">CHK184-20233</strain>
    </source>
</reference>
<dbReference type="EMBL" id="DVHC01000043">
    <property type="protein sequence ID" value="HIR59246.1"/>
    <property type="molecule type" value="Genomic_DNA"/>
</dbReference>
<comment type="caution">
    <text evidence="4">The sequence shown here is derived from an EMBL/GenBank/DDBJ whole genome shotgun (WGS) entry which is preliminary data.</text>
</comment>
<evidence type="ECO:0000256" key="1">
    <source>
        <dbReference type="ARBA" id="ARBA00022729"/>
    </source>
</evidence>
<evidence type="ECO:0000256" key="2">
    <source>
        <dbReference type="SAM" id="Phobius"/>
    </source>
</evidence>
<dbReference type="InterPro" id="IPR051398">
    <property type="entry name" value="Polysacch_Deacetylase"/>
</dbReference>
<dbReference type="PROSITE" id="PS51257">
    <property type="entry name" value="PROKAR_LIPOPROTEIN"/>
    <property type="match status" value="1"/>
</dbReference>
<dbReference type="Proteomes" id="UP000824232">
    <property type="component" value="Unassembled WGS sequence"/>
</dbReference>
<keyword evidence="2" id="KW-1133">Transmembrane helix</keyword>
<dbReference type="PANTHER" id="PTHR34216">
    <property type="match status" value="1"/>
</dbReference>
<dbReference type="AlphaFoldDB" id="A0A9D1DUI4"/>
<feature type="domain" description="NodB homology" evidence="3">
    <location>
        <begin position="267"/>
        <end position="386"/>
    </location>
</feature>
<dbReference type="Gene3D" id="3.20.20.370">
    <property type="entry name" value="Glycoside hydrolase/deacetylase"/>
    <property type="match status" value="1"/>
</dbReference>
<protein>
    <submittedName>
        <fullName evidence="4">Polysaccharide deacetylase family protein</fullName>
    </submittedName>
</protein>
<proteinExistence type="predicted"/>
<reference evidence="4" key="1">
    <citation type="submission" date="2020-10" db="EMBL/GenBank/DDBJ databases">
        <authorList>
            <person name="Gilroy R."/>
        </authorList>
    </citation>
    <scope>NUCLEOTIDE SEQUENCE</scope>
    <source>
        <strain evidence="4">CHK184-20233</strain>
    </source>
</reference>
<dbReference type="PANTHER" id="PTHR34216:SF7">
    <property type="entry name" value="POLY-BETA-1,6-N-ACETYL-D-GLUCOSAMINE N-DEACETYLASE"/>
    <property type="match status" value="1"/>
</dbReference>
<accession>A0A9D1DUI4</accession>
<dbReference type="Pfam" id="PF01522">
    <property type="entry name" value="Polysacc_deac_1"/>
    <property type="match status" value="1"/>
</dbReference>
<dbReference type="SUPFAM" id="SSF88713">
    <property type="entry name" value="Glycoside hydrolase/deacetylase"/>
    <property type="match status" value="1"/>
</dbReference>
<dbReference type="GO" id="GO:0005975">
    <property type="term" value="P:carbohydrate metabolic process"/>
    <property type="evidence" value="ECO:0007669"/>
    <property type="project" value="InterPro"/>
</dbReference>
<dbReference type="InterPro" id="IPR011330">
    <property type="entry name" value="Glyco_hydro/deAcase_b/a-brl"/>
</dbReference>
<sequence>MNIKPLRVLIIVTIFTSVISIGCGIFIYNDMKEREEVSLNVSRARKSLIKDEDVLIKIKSNYNSNVKTTKDTKLYIKDNDEYKDAGSINKNNILELEIVDNISLDNKYFKLLDSDYYVSYKDVEPTSDTINKRYLNYIEFPLEVTIKENITYYEDDFKELFTLKNPVTTKVVVNLDDYYGISLLSRLVYVKKEDVSNTIEVDSSEEIAVSVPAILYHFIYLDGDNSCNDIICHSEEQIDSHFKFLSDNDVFTLNTSEVLSFIKGEINLPKKSILITIDDGARAENFIPFLEKYGLNATLFLVSSWYPVSKFQSPYLEIASHTHNMHTTGVCPTGQGGGINCLPEKEILNDLKLSRETLNNTKAFCFPFYEYSDYSINLVKEAGFEMAFIGGSTKIKKGIDPYKIPRYPILSSFGVDYISNLVLG</sequence>
<keyword evidence="2" id="KW-0472">Membrane</keyword>
<organism evidence="4 5">
    <name type="scientific">Candidatus Onthousia excrementipullorum</name>
    <dbReference type="NCBI Taxonomy" id="2840884"/>
    <lineage>
        <taxon>Bacteria</taxon>
        <taxon>Bacillati</taxon>
        <taxon>Bacillota</taxon>
        <taxon>Bacilli</taxon>
        <taxon>Candidatus Onthousia</taxon>
    </lineage>
</organism>
<keyword evidence="1" id="KW-0732">Signal</keyword>
<dbReference type="InterPro" id="IPR002509">
    <property type="entry name" value="NODB_dom"/>
</dbReference>
<dbReference type="GO" id="GO:0016810">
    <property type="term" value="F:hydrolase activity, acting on carbon-nitrogen (but not peptide) bonds"/>
    <property type="evidence" value="ECO:0007669"/>
    <property type="project" value="InterPro"/>
</dbReference>
<evidence type="ECO:0000313" key="5">
    <source>
        <dbReference type="Proteomes" id="UP000824232"/>
    </source>
</evidence>
<feature type="transmembrane region" description="Helical" evidence="2">
    <location>
        <begin position="6"/>
        <end position="28"/>
    </location>
</feature>
<name>A0A9D1DUI4_9FIRM</name>
<keyword evidence="2" id="KW-0812">Transmembrane</keyword>